<dbReference type="AlphaFoldDB" id="M1P0Z2"/>
<dbReference type="Pfam" id="PF12773">
    <property type="entry name" value="DZR"/>
    <property type="match status" value="1"/>
</dbReference>
<reference evidence="4" key="1">
    <citation type="journal article" date="2013" name="Syst. Appl. Microbiol.">
        <title>New insights into the archaeal diversity of a hypersaline microbial mat obtained by a metagenomic approach.</title>
        <authorList>
            <person name="Lopez-Lopez A."/>
            <person name="Richter M."/>
            <person name="Pena A."/>
            <person name="Tamames J."/>
            <person name="Rossello-Mora R."/>
        </authorList>
    </citation>
    <scope>NUCLEOTIDE SEQUENCE</scope>
</reference>
<feature type="transmembrane region" description="Helical" evidence="2">
    <location>
        <begin position="6"/>
        <end position="25"/>
    </location>
</feature>
<accession>M1P0Z2</accession>
<name>M1P0Z2_9ZZZZ</name>
<keyword evidence="2" id="KW-0472">Membrane</keyword>
<feature type="domain" description="DZANK-type" evidence="3">
    <location>
        <begin position="326"/>
        <end position="372"/>
    </location>
</feature>
<feature type="compositionally biased region" description="Basic and acidic residues" evidence="1">
    <location>
        <begin position="225"/>
        <end position="243"/>
    </location>
</feature>
<dbReference type="InterPro" id="IPR025874">
    <property type="entry name" value="DZR"/>
</dbReference>
<dbReference type="EMBL" id="JX684079">
    <property type="protein sequence ID" value="AGF93011.1"/>
    <property type="molecule type" value="Genomic_DNA"/>
</dbReference>
<feature type="compositionally biased region" description="Basic and acidic residues" evidence="1">
    <location>
        <begin position="274"/>
        <end position="289"/>
    </location>
</feature>
<keyword evidence="2" id="KW-1133">Transmembrane helix</keyword>
<organism evidence="4">
    <name type="scientific">uncultured organism</name>
    <dbReference type="NCBI Taxonomy" id="155900"/>
    <lineage>
        <taxon>unclassified sequences</taxon>
        <taxon>environmental samples</taxon>
    </lineage>
</organism>
<feature type="region of interest" description="Disordered" evidence="1">
    <location>
        <begin position="82"/>
        <end position="121"/>
    </location>
</feature>
<sequence length="376" mass="43013">MSTSVLLIMSIAVFIVLSLSVYYYFEKTKEKRLDGVKKKTSMSEKNQAYNEVKKTKRLMGMMRRKGKDVNELDEVVDEAEKALERGKPSKAKNLADRAKNDLSNKKSSLNKSTSEDETPKKSYTIDELEQAEFKESKEGEKKREELQKQKEKLNNLPDNYLESKFEINVVEDLLEEEKPGERAEELYKEARSRFDREDYSGALRYSIKCKKAIKGNDAGLISGQDIDKREREGPPEEVKKRFPELVGQEEEPKGSSSAVPEDFQEEVEEVQNTAEKEDSEKKSENEIFRPRSSQAKKVCPECGFEGDEKDSYCPKCGIELIMENKCPECGYETEEEDKFCRNCGAELLDSELVCPECGVEVEQDDKFCPNCGIEFG</sequence>
<evidence type="ECO:0000256" key="1">
    <source>
        <dbReference type="SAM" id="MobiDB-lite"/>
    </source>
</evidence>
<evidence type="ECO:0000259" key="3">
    <source>
        <dbReference type="Pfam" id="PF12773"/>
    </source>
</evidence>
<keyword evidence="2" id="KW-0812">Transmembrane</keyword>
<feature type="region of interest" description="Disordered" evidence="1">
    <location>
        <begin position="219"/>
        <end position="292"/>
    </location>
</feature>
<evidence type="ECO:0000256" key="2">
    <source>
        <dbReference type="SAM" id="Phobius"/>
    </source>
</evidence>
<evidence type="ECO:0000313" key="4">
    <source>
        <dbReference type="EMBL" id="AGF93011.1"/>
    </source>
</evidence>
<proteinExistence type="predicted"/>
<feature type="compositionally biased region" description="Basic and acidic residues" evidence="1">
    <location>
        <begin position="82"/>
        <end position="104"/>
    </location>
</feature>
<gene>
    <name evidence="4" type="ORF">FLSS-7_0020</name>
</gene>
<protein>
    <recommendedName>
        <fullName evidence="3">DZANK-type domain-containing protein</fullName>
    </recommendedName>
</protein>